<evidence type="ECO:0000256" key="2">
    <source>
        <dbReference type="ARBA" id="ARBA00022485"/>
    </source>
</evidence>
<dbReference type="Pfam" id="PF05681">
    <property type="entry name" value="Fumerase"/>
    <property type="match status" value="1"/>
</dbReference>
<dbReference type="NCBIfam" id="NF004885">
    <property type="entry name" value="PRK06246.1"/>
    <property type="match status" value="1"/>
</dbReference>
<dbReference type="GO" id="GO:0051539">
    <property type="term" value="F:4 iron, 4 sulfur cluster binding"/>
    <property type="evidence" value="ECO:0007669"/>
    <property type="project" value="UniProtKB-KW"/>
</dbReference>
<reference evidence="9" key="1">
    <citation type="submission" date="2017-04" db="EMBL/GenBank/DDBJ databases">
        <title>Comparative genomics and description of representatives of a novel lineage of planctomycetes thriving in anoxic sediments.</title>
        <authorList>
            <person name="Spring S."/>
            <person name="Bunk B."/>
            <person name="Sproer C."/>
        </authorList>
    </citation>
    <scope>NUCLEOTIDE SEQUENCE [LARGE SCALE GENOMIC DNA]</scope>
    <source>
        <strain evidence="9">ST-PulAB-D4</strain>
    </source>
</reference>
<evidence type="ECO:0000313" key="8">
    <source>
        <dbReference type="EMBL" id="ARN57726.1"/>
    </source>
</evidence>
<evidence type="ECO:0000313" key="9">
    <source>
        <dbReference type="Proteomes" id="UP000193334"/>
    </source>
</evidence>
<organism evidence="8 9">
    <name type="scientific">Sedimentisphaera salicampi</name>
    <dbReference type="NCBI Taxonomy" id="1941349"/>
    <lineage>
        <taxon>Bacteria</taxon>
        <taxon>Pseudomonadati</taxon>
        <taxon>Planctomycetota</taxon>
        <taxon>Phycisphaerae</taxon>
        <taxon>Sedimentisphaerales</taxon>
        <taxon>Sedimentisphaeraceae</taxon>
        <taxon>Sedimentisphaera</taxon>
    </lineage>
</organism>
<dbReference type="KEGG" id="pbp:STSP1_02148"/>
<gene>
    <name evidence="8" type="primary">ttdA</name>
    <name evidence="8" type="ORF">STSP1_02148</name>
</gene>
<dbReference type="EMBL" id="CP021023">
    <property type="protein sequence ID" value="ARN57726.1"/>
    <property type="molecule type" value="Genomic_DNA"/>
</dbReference>
<dbReference type="AlphaFoldDB" id="A0A1W6LPP2"/>
<keyword evidence="4" id="KW-0408">Iron</keyword>
<dbReference type="STRING" id="1941349.STSP1_02148"/>
<dbReference type="PANTHER" id="PTHR30389:SF17">
    <property type="entry name" value="L(+)-TARTRATE DEHYDRATASE SUBUNIT ALPHA-RELATED"/>
    <property type="match status" value="1"/>
</dbReference>
<proteinExistence type="inferred from homology"/>
<evidence type="ECO:0000256" key="1">
    <source>
        <dbReference type="ARBA" id="ARBA00008876"/>
    </source>
</evidence>
<dbReference type="InterPro" id="IPR004646">
    <property type="entry name" value="Fe-S_hydro-lyase_TtdA-typ_cat"/>
</dbReference>
<keyword evidence="9" id="KW-1185">Reference proteome</keyword>
<accession>A0A1W6LPP2</accession>
<comment type="similarity">
    <text evidence="1">Belongs to the class-I fumarase family.</text>
</comment>
<dbReference type="Proteomes" id="UP000193334">
    <property type="component" value="Chromosome"/>
</dbReference>
<name>A0A1W6LPP2_9BACT</name>
<feature type="domain" description="Fe-S hydro-lyase tartrate dehydratase alpha-type catalytic" evidence="7">
    <location>
        <begin position="12"/>
        <end position="285"/>
    </location>
</feature>
<dbReference type="NCBIfam" id="TIGR00722">
    <property type="entry name" value="ttdA_fumA_fumB"/>
    <property type="match status" value="1"/>
</dbReference>
<keyword evidence="2" id="KW-0004">4Fe-4S</keyword>
<protein>
    <submittedName>
        <fullName evidence="8">L(+)-tartrate dehydratase subunit alpha</fullName>
        <ecNumber evidence="8">4.2.1.32</ecNumber>
    </submittedName>
</protein>
<dbReference type="RefSeq" id="WP_085756350.1">
    <property type="nucleotide sequence ID" value="NZ_CP021023.1"/>
</dbReference>
<evidence type="ECO:0000259" key="7">
    <source>
        <dbReference type="Pfam" id="PF05681"/>
    </source>
</evidence>
<keyword evidence="3" id="KW-0479">Metal-binding</keyword>
<keyword evidence="5" id="KW-0411">Iron-sulfur</keyword>
<keyword evidence="6 8" id="KW-0456">Lyase</keyword>
<evidence type="ECO:0000256" key="6">
    <source>
        <dbReference type="ARBA" id="ARBA00023239"/>
    </source>
</evidence>
<dbReference type="GO" id="GO:0046872">
    <property type="term" value="F:metal ion binding"/>
    <property type="evidence" value="ECO:0007669"/>
    <property type="project" value="UniProtKB-KW"/>
</dbReference>
<dbReference type="GO" id="GO:0008730">
    <property type="term" value="F:L(+)-tartrate dehydratase activity"/>
    <property type="evidence" value="ECO:0007669"/>
    <property type="project" value="UniProtKB-EC"/>
</dbReference>
<evidence type="ECO:0000256" key="3">
    <source>
        <dbReference type="ARBA" id="ARBA00022723"/>
    </source>
</evidence>
<sequence>MSRRVQYSRIVQAVRQLCIDSCYELGEDVLEALREAEKSETAPAAKGVLNQLLQNAEIASNERIPICQDTGLAVFFVELGADLRIEPPGDNPQATLEDAINEGVQLGYTEGLLRKSVVAEPLFSRENTTDNTPAIIHYSHTSGDKLEISVITKGGGCENKSRFKMFNPTASADEISHWICRITQEAGANACPPFVIGVGIGGDFELSAILSKKALLRSLKDKNPNENYARLEDDILEKINQTNVGPQGFGGRTTALGVKIEYAPCHIASLPVSVNIECHAHRHKMTNL</sequence>
<dbReference type="EC" id="4.2.1.32" evidence="8"/>
<evidence type="ECO:0000256" key="4">
    <source>
        <dbReference type="ARBA" id="ARBA00023004"/>
    </source>
</evidence>
<evidence type="ECO:0000256" key="5">
    <source>
        <dbReference type="ARBA" id="ARBA00023014"/>
    </source>
</evidence>
<dbReference type="InterPro" id="IPR051208">
    <property type="entry name" value="Class-I_Fumarase/Tartrate_DH"/>
</dbReference>
<dbReference type="PANTHER" id="PTHR30389">
    <property type="entry name" value="FUMARATE HYDRATASE-RELATED"/>
    <property type="match status" value="1"/>
</dbReference>